<dbReference type="InterPro" id="IPR036291">
    <property type="entry name" value="NAD(P)-bd_dom_sf"/>
</dbReference>
<name>A5N0E5_CLOK5</name>
<dbReference type="Pfam" id="PF00106">
    <property type="entry name" value="adh_short"/>
    <property type="match status" value="1"/>
</dbReference>
<dbReference type="PANTHER" id="PTHR42901:SF1">
    <property type="entry name" value="ALCOHOL DEHYDROGENASE"/>
    <property type="match status" value="1"/>
</dbReference>
<keyword evidence="2" id="KW-0560">Oxidoreductase</keyword>
<dbReference type="PRINTS" id="PR00081">
    <property type="entry name" value="GDHRDH"/>
</dbReference>
<dbReference type="InterPro" id="IPR002347">
    <property type="entry name" value="SDR_fam"/>
</dbReference>
<dbReference type="EMBL" id="CP000673">
    <property type="protein sequence ID" value="EDK34591.1"/>
    <property type="molecule type" value="Genomic_DNA"/>
</dbReference>
<sequence>MSVAVITGSSSGLGREYVDVVVNEFPEVDEIWMIARRLKRLNEIAEQYPQKKFKAIGLDLSKNESYETLGKILEENKPYIKLLISNSGVAIHGNFDEAELKSQLGMCDLNVKGATAVTHLCLPYMKKGSIILETCSTSAFAPNPHLNVYSATKAYLMNFCTGLRQELKPRGINVCAVHPGWMDTEMNAVTRNTNHTGVSNFLPKVNIKKLASKSLAVARRGKASYTQGAFYKFYHLLAKVLPHTLVVKFSSMSCCAQKIFCLS</sequence>
<dbReference type="RefSeq" id="WP_012102921.1">
    <property type="nucleotide sequence ID" value="NC_009706.1"/>
</dbReference>
<dbReference type="eggNOG" id="COG0300">
    <property type="taxonomic scope" value="Bacteria"/>
</dbReference>
<dbReference type="SUPFAM" id="SSF51735">
    <property type="entry name" value="NAD(P)-binding Rossmann-fold domains"/>
    <property type="match status" value="1"/>
</dbReference>
<gene>
    <name evidence="3" type="ordered locus">CKL_2579</name>
</gene>
<comment type="similarity">
    <text evidence="1">Belongs to the short-chain dehydrogenases/reductases (SDR) family.</text>
</comment>
<protein>
    <submittedName>
        <fullName evidence="3">Predicted dehydrogenase</fullName>
    </submittedName>
</protein>
<dbReference type="STRING" id="431943.CKL_2579"/>
<evidence type="ECO:0000313" key="4">
    <source>
        <dbReference type="Proteomes" id="UP000002411"/>
    </source>
</evidence>
<dbReference type="GO" id="GO:0016491">
    <property type="term" value="F:oxidoreductase activity"/>
    <property type="evidence" value="ECO:0007669"/>
    <property type="project" value="UniProtKB-KW"/>
</dbReference>
<organism evidence="3 4">
    <name type="scientific">Clostridium kluyveri (strain ATCC 8527 / DSM 555 / NBRC 12016 / NCIMB 10680 / K1)</name>
    <dbReference type="NCBI Taxonomy" id="431943"/>
    <lineage>
        <taxon>Bacteria</taxon>
        <taxon>Bacillati</taxon>
        <taxon>Bacillota</taxon>
        <taxon>Clostridia</taxon>
        <taxon>Eubacteriales</taxon>
        <taxon>Clostridiaceae</taxon>
        <taxon>Clostridium</taxon>
    </lineage>
</organism>
<dbReference type="CDD" id="cd05233">
    <property type="entry name" value="SDR_c"/>
    <property type="match status" value="1"/>
</dbReference>
<dbReference type="Proteomes" id="UP000002411">
    <property type="component" value="Chromosome"/>
</dbReference>
<accession>A5N0E5</accession>
<keyword evidence="4" id="KW-1185">Reference proteome</keyword>
<dbReference type="PROSITE" id="PS00061">
    <property type="entry name" value="ADH_SHORT"/>
    <property type="match status" value="1"/>
</dbReference>
<dbReference type="InterPro" id="IPR020904">
    <property type="entry name" value="Sc_DH/Rdtase_CS"/>
</dbReference>
<dbReference type="AlphaFoldDB" id="A5N0E5"/>
<dbReference type="PANTHER" id="PTHR42901">
    <property type="entry name" value="ALCOHOL DEHYDROGENASE"/>
    <property type="match status" value="1"/>
</dbReference>
<evidence type="ECO:0000256" key="1">
    <source>
        <dbReference type="ARBA" id="ARBA00006484"/>
    </source>
</evidence>
<reference evidence="3 4" key="1">
    <citation type="journal article" date="2008" name="Proc. Natl. Acad. Sci. U.S.A.">
        <title>The genome of Clostridium kluyveri, a strict anaerobe with unique metabolic features.</title>
        <authorList>
            <person name="Seedorf H."/>
            <person name="Fricke W.F."/>
            <person name="Veith B."/>
            <person name="Brueggemann H."/>
            <person name="Liesegang H."/>
            <person name="Strittmatter A."/>
            <person name="Miethke M."/>
            <person name="Buckel W."/>
            <person name="Hinderberger J."/>
            <person name="Li F."/>
            <person name="Hagemeier C."/>
            <person name="Thauer R.K."/>
            <person name="Gottschalk G."/>
        </authorList>
    </citation>
    <scope>NUCLEOTIDE SEQUENCE [LARGE SCALE GENOMIC DNA]</scope>
    <source>
        <strain evidence="4">ATCC 8527 / DSM 555 / NCIMB 10680</strain>
    </source>
</reference>
<dbReference type="Gene3D" id="3.40.50.720">
    <property type="entry name" value="NAD(P)-binding Rossmann-like Domain"/>
    <property type="match status" value="1"/>
</dbReference>
<evidence type="ECO:0000313" key="3">
    <source>
        <dbReference type="EMBL" id="EDK34591.1"/>
    </source>
</evidence>
<dbReference type="HOGENOM" id="CLU_010194_2_1_9"/>
<proteinExistence type="inferred from homology"/>
<evidence type="ECO:0000256" key="2">
    <source>
        <dbReference type="ARBA" id="ARBA00023002"/>
    </source>
</evidence>
<dbReference type="KEGG" id="ckl:CKL_2579"/>